<sequence length="57" mass="6656">MHNAALRMTTHCHSTHPYTCRVAAELRAGIRVSWMPSYTYYIKDYIFVSKGYQAPPY</sequence>
<dbReference type="Proteomes" id="UP000002011">
    <property type="component" value="Chromosome"/>
</dbReference>
<gene>
    <name evidence="1" type="ordered locus">Dfer_0416</name>
</gene>
<proteinExistence type="predicted"/>
<accession>C6VZ73</accession>
<dbReference type="AlphaFoldDB" id="C6VZ73"/>
<evidence type="ECO:0000313" key="1">
    <source>
        <dbReference type="EMBL" id="ACT91685.1"/>
    </source>
</evidence>
<dbReference type="STRING" id="471854.Dfer_0416"/>
<name>C6VZ73_DYAFD</name>
<reference evidence="1 2" key="1">
    <citation type="journal article" date="2009" name="Stand. Genomic Sci.">
        <title>Complete genome sequence of Dyadobacter fermentans type strain (NS114).</title>
        <authorList>
            <person name="Lang E."/>
            <person name="Lapidus A."/>
            <person name="Chertkov O."/>
            <person name="Brettin T."/>
            <person name="Detter J.C."/>
            <person name="Han C."/>
            <person name="Copeland A."/>
            <person name="Glavina Del Rio T."/>
            <person name="Nolan M."/>
            <person name="Chen F."/>
            <person name="Lucas S."/>
            <person name="Tice H."/>
            <person name="Cheng J.F."/>
            <person name="Land M."/>
            <person name="Hauser L."/>
            <person name="Chang Y.J."/>
            <person name="Jeffries C.D."/>
            <person name="Kopitz M."/>
            <person name="Bruce D."/>
            <person name="Goodwin L."/>
            <person name="Pitluck S."/>
            <person name="Ovchinnikova G."/>
            <person name="Pati A."/>
            <person name="Ivanova N."/>
            <person name="Mavrommatis K."/>
            <person name="Chen A."/>
            <person name="Palaniappan K."/>
            <person name="Chain P."/>
            <person name="Bristow J."/>
            <person name="Eisen J.A."/>
            <person name="Markowitz V."/>
            <person name="Hugenholtz P."/>
            <person name="Goker M."/>
            <person name="Rohde M."/>
            <person name="Kyrpides N.C."/>
            <person name="Klenk H.P."/>
        </authorList>
    </citation>
    <scope>NUCLEOTIDE SEQUENCE [LARGE SCALE GENOMIC DNA]</scope>
    <source>
        <strain evidence="2">ATCC 700827 / DSM 18053 / CIP 107007 / KCTC 52180 / NS114</strain>
    </source>
</reference>
<keyword evidence="2" id="KW-1185">Reference proteome</keyword>
<evidence type="ECO:0000313" key="2">
    <source>
        <dbReference type="Proteomes" id="UP000002011"/>
    </source>
</evidence>
<protein>
    <submittedName>
        <fullName evidence="1">Uncharacterized protein</fullName>
    </submittedName>
</protein>
<dbReference type="EMBL" id="CP001619">
    <property type="protein sequence ID" value="ACT91685.1"/>
    <property type="molecule type" value="Genomic_DNA"/>
</dbReference>
<dbReference type="KEGG" id="dfe:Dfer_0416"/>
<dbReference type="HOGENOM" id="CLU_2989364_0_0_10"/>
<organism evidence="1 2">
    <name type="scientific">Dyadobacter fermentans (strain ATCC 700827 / DSM 18053 / CIP 107007 / KCTC 52180 / NS114)</name>
    <dbReference type="NCBI Taxonomy" id="471854"/>
    <lineage>
        <taxon>Bacteria</taxon>
        <taxon>Pseudomonadati</taxon>
        <taxon>Bacteroidota</taxon>
        <taxon>Cytophagia</taxon>
        <taxon>Cytophagales</taxon>
        <taxon>Spirosomataceae</taxon>
        <taxon>Dyadobacter</taxon>
    </lineage>
</organism>